<dbReference type="Gene3D" id="3.30.565.10">
    <property type="entry name" value="Histidine kinase-like ATPase, C-terminal domain"/>
    <property type="match status" value="1"/>
</dbReference>
<keyword evidence="7" id="KW-0067">ATP-binding</keyword>
<dbReference type="InterPro" id="IPR003594">
    <property type="entry name" value="HATPase_dom"/>
</dbReference>
<organism evidence="12 13">
    <name type="scientific">Actinocorallia aurantiaca</name>
    <dbReference type="NCBI Taxonomy" id="46204"/>
    <lineage>
        <taxon>Bacteria</taxon>
        <taxon>Bacillati</taxon>
        <taxon>Actinomycetota</taxon>
        <taxon>Actinomycetes</taxon>
        <taxon>Streptosporangiales</taxon>
        <taxon>Thermomonosporaceae</taxon>
        <taxon>Actinocorallia</taxon>
    </lineage>
</organism>
<evidence type="ECO:0000256" key="9">
    <source>
        <dbReference type="SAM" id="MobiDB-lite"/>
    </source>
</evidence>
<dbReference type="InterPro" id="IPR025828">
    <property type="entry name" value="Put_sensor_dom"/>
</dbReference>
<dbReference type="PANTHER" id="PTHR24421">
    <property type="entry name" value="NITRATE/NITRITE SENSOR PROTEIN NARX-RELATED"/>
    <property type="match status" value="1"/>
</dbReference>
<evidence type="ECO:0000256" key="1">
    <source>
        <dbReference type="ARBA" id="ARBA00000085"/>
    </source>
</evidence>
<evidence type="ECO:0000256" key="8">
    <source>
        <dbReference type="ARBA" id="ARBA00023012"/>
    </source>
</evidence>
<dbReference type="InterPro" id="IPR050482">
    <property type="entry name" value="Sensor_HK_TwoCompSys"/>
</dbReference>
<evidence type="ECO:0000313" key="12">
    <source>
        <dbReference type="EMBL" id="GAA2721290.1"/>
    </source>
</evidence>
<evidence type="ECO:0000256" key="2">
    <source>
        <dbReference type="ARBA" id="ARBA00012438"/>
    </source>
</evidence>
<dbReference type="Proteomes" id="UP001501842">
    <property type="component" value="Unassembled WGS sequence"/>
</dbReference>
<feature type="transmembrane region" description="Helical" evidence="10">
    <location>
        <begin position="126"/>
        <end position="144"/>
    </location>
</feature>
<evidence type="ECO:0000256" key="3">
    <source>
        <dbReference type="ARBA" id="ARBA00022553"/>
    </source>
</evidence>
<keyword evidence="8" id="KW-0902">Two-component regulatory system</keyword>
<dbReference type="PANTHER" id="PTHR24421:SF10">
    <property type="entry name" value="NITRATE_NITRITE SENSOR PROTEIN NARQ"/>
    <property type="match status" value="1"/>
</dbReference>
<protein>
    <recommendedName>
        <fullName evidence="2">histidine kinase</fullName>
        <ecNumber evidence="2">2.7.13.3</ecNumber>
    </recommendedName>
</protein>
<evidence type="ECO:0000313" key="13">
    <source>
        <dbReference type="Proteomes" id="UP001501842"/>
    </source>
</evidence>
<proteinExistence type="predicted"/>
<dbReference type="Pfam" id="PF13796">
    <property type="entry name" value="Sensor"/>
    <property type="match status" value="1"/>
</dbReference>
<keyword evidence="10" id="KW-0472">Membrane</keyword>
<keyword evidence="13" id="KW-1185">Reference proteome</keyword>
<feature type="domain" description="Histidine kinase/HSP90-like ATPase" evidence="11">
    <location>
        <begin position="322"/>
        <end position="412"/>
    </location>
</feature>
<evidence type="ECO:0000256" key="6">
    <source>
        <dbReference type="ARBA" id="ARBA00022777"/>
    </source>
</evidence>
<dbReference type="CDD" id="cd16917">
    <property type="entry name" value="HATPase_UhpB-NarQ-NarX-like"/>
    <property type="match status" value="1"/>
</dbReference>
<reference evidence="13" key="1">
    <citation type="journal article" date="2019" name="Int. J. Syst. Evol. Microbiol.">
        <title>The Global Catalogue of Microorganisms (GCM) 10K type strain sequencing project: providing services to taxonomists for standard genome sequencing and annotation.</title>
        <authorList>
            <consortium name="The Broad Institute Genomics Platform"/>
            <consortium name="The Broad Institute Genome Sequencing Center for Infectious Disease"/>
            <person name="Wu L."/>
            <person name="Ma J."/>
        </authorList>
    </citation>
    <scope>NUCLEOTIDE SEQUENCE [LARGE SCALE GENOMIC DNA]</scope>
    <source>
        <strain evidence="13">JCM 8201</strain>
    </source>
</reference>
<dbReference type="SUPFAM" id="SSF55874">
    <property type="entry name" value="ATPase domain of HSP90 chaperone/DNA topoisomerase II/histidine kinase"/>
    <property type="match status" value="1"/>
</dbReference>
<keyword evidence="6" id="KW-0418">Kinase</keyword>
<evidence type="ECO:0000256" key="7">
    <source>
        <dbReference type="ARBA" id="ARBA00022840"/>
    </source>
</evidence>
<keyword evidence="10" id="KW-1133">Transmembrane helix</keyword>
<comment type="caution">
    <text evidence="12">The sequence shown here is derived from an EMBL/GenBank/DDBJ whole genome shotgun (WGS) entry which is preliminary data.</text>
</comment>
<comment type="catalytic activity">
    <reaction evidence="1">
        <text>ATP + protein L-histidine = ADP + protein N-phospho-L-histidine.</text>
        <dbReference type="EC" id="2.7.13.3"/>
    </reaction>
</comment>
<dbReference type="SMART" id="SM00387">
    <property type="entry name" value="HATPase_c"/>
    <property type="match status" value="1"/>
</dbReference>
<dbReference type="Pfam" id="PF02518">
    <property type="entry name" value="HATPase_c"/>
    <property type="match status" value="1"/>
</dbReference>
<keyword evidence="5" id="KW-0547">Nucleotide-binding</keyword>
<accession>A0ABP6GCN8</accession>
<keyword evidence="4" id="KW-0808">Transferase</keyword>
<evidence type="ECO:0000256" key="5">
    <source>
        <dbReference type="ARBA" id="ARBA00022741"/>
    </source>
</evidence>
<keyword evidence="3" id="KW-0597">Phosphoprotein</keyword>
<dbReference type="InterPro" id="IPR036890">
    <property type="entry name" value="HATPase_C_sf"/>
</dbReference>
<keyword evidence="10" id="KW-0812">Transmembrane</keyword>
<dbReference type="EC" id="2.7.13.3" evidence="2"/>
<dbReference type="InterPro" id="IPR011712">
    <property type="entry name" value="Sig_transdc_His_kin_sub3_dim/P"/>
</dbReference>
<dbReference type="EMBL" id="BAAATZ010000003">
    <property type="protein sequence ID" value="GAA2721290.1"/>
    <property type="molecule type" value="Genomic_DNA"/>
</dbReference>
<feature type="transmembrane region" description="Helical" evidence="10">
    <location>
        <begin position="164"/>
        <end position="184"/>
    </location>
</feature>
<dbReference type="Pfam" id="PF07730">
    <property type="entry name" value="HisKA_3"/>
    <property type="match status" value="1"/>
</dbReference>
<evidence type="ECO:0000256" key="10">
    <source>
        <dbReference type="SAM" id="Phobius"/>
    </source>
</evidence>
<feature type="region of interest" description="Disordered" evidence="9">
    <location>
        <begin position="65"/>
        <end position="85"/>
    </location>
</feature>
<feature type="transmembrane region" description="Helical" evidence="10">
    <location>
        <begin position="23"/>
        <end position="49"/>
    </location>
</feature>
<evidence type="ECO:0000259" key="11">
    <source>
        <dbReference type="SMART" id="SM00387"/>
    </source>
</evidence>
<dbReference type="Gene3D" id="1.20.5.1930">
    <property type="match status" value="1"/>
</dbReference>
<evidence type="ECO:0000256" key="4">
    <source>
        <dbReference type="ARBA" id="ARBA00022679"/>
    </source>
</evidence>
<sequence length="413" mass="44165">MPAVRRARPAAALVDCTVTSLHAAAAGFAGVAVTFALLLLPLGVGLPLLSRAARFLRARSDAARSRTARRSGTPLTEPDPLPVEEGAGTRRRAHLILTDQGFWRDLEWAWLEPWAGGLLVGLPPALVVYGASGVPLQPLLWWFIDRDSYAFFPVHSTTMMWVSMAFGLAVTAAGVLAAPVAVSLHDRWSRVLLVAPRNTRLERRVVRLSDTRAQALDTQAAELRRIERDLHDGAQARLVALGMTLDRATRLLDSDPERARELLADVGRSSQQALADLRDLVHGIHPPVLADRGLGDAVRSLAMDSFLDVHVEVGLRGRLPSPVEAAVYFGVSEALANAAKHSGACEVRITLRHEAELLRVTVTDDGRGGADPALGTGLSGVRRRLDGFDGTLAVTSPPGGPTSVVLEVPCASS</sequence>
<name>A0ABP6GCN8_9ACTN</name>
<gene>
    <name evidence="12" type="ORF">GCM10010439_11220</name>
</gene>